<keyword evidence="8" id="KW-0333">Golgi apparatus</keyword>
<accession>Q55UG9</accession>
<protein>
    <recommendedName>
        <fullName evidence="13">Glycosyltransferase family 31 protein</fullName>
    </recommendedName>
</protein>
<evidence type="ECO:0000256" key="6">
    <source>
        <dbReference type="ARBA" id="ARBA00022968"/>
    </source>
</evidence>
<dbReference type="PANTHER" id="PTHR11214">
    <property type="entry name" value="BETA-1,3-N-ACETYLGLUCOSAMINYLTRANSFERASE"/>
    <property type="match status" value="1"/>
</dbReference>
<evidence type="ECO:0000313" key="12">
    <source>
        <dbReference type="Proteomes" id="UP000002149"/>
    </source>
</evidence>
<keyword evidence="3" id="KW-0328">Glycosyltransferase</keyword>
<evidence type="ECO:0000256" key="7">
    <source>
        <dbReference type="ARBA" id="ARBA00022989"/>
    </source>
</evidence>
<dbReference type="AlphaFoldDB" id="Q5KHX5"/>
<name>Q5KHX5_CRYD1</name>
<evidence type="ECO:0000256" key="2">
    <source>
        <dbReference type="ARBA" id="ARBA00008661"/>
    </source>
</evidence>
<evidence type="ECO:0000313" key="11">
    <source>
        <dbReference type="EMBL" id="AAW43133.2"/>
    </source>
</evidence>
<keyword evidence="4" id="KW-0808">Transferase</keyword>
<dbReference type="GO" id="GO:0016758">
    <property type="term" value="F:hexosyltransferase activity"/>
    <property type="evidence" value="ECO:0007669"/>
    <property type="project" value="InterPro"/>
</dbReference>
<feature type="compositionally biased region" description="Polar residues" evidence="10">
    <location>
        <begin position="33"/>
        <end position="50"/>
    </location>
</feature>
<proteinExistence type="inferred from homology"/>
<dbReference type="GO" id="GO:0000139">
    <property type="term" value="C:Golgi membrane"/>
    <property type="evidence" value="ECO:0007669"/>
    <property type="project" value="UniProtKB-SubCell"/>
</dbReference>
<feature type="region of interest" description="Disordered" evidence="10">
    <location>
        <begin position="839"/>
        <end position="864"/>
    </location>
</feature>
<feature type="region of interest" description="Disordered" evidence="10">
    <location>
        <begin position="1"/>
        <end position="123"/>
    </location>
</feature>
<dbReference type="KEGG" id="cne:CND04970"/>
<gene>
    <name evidence="11" type="ordered locus">CND04970</name>
</gene>
<dbReference type="PaxDb" id="214684-Q5KHX5"/>
<comment type="similarity">
    <text evidence="2">Belongs to the glycosyltransferase 31 family.</text>
</comment>
<dbReference type="OrthoDB" id="2139606at2759"/>
<keyword evidence="6" id="KW-0735">Signal-anchor</keyword>
<evidence type="ECO:0008006" key="13">
    <source>
        <dbReference type="Google" id="ProtNLM"/>
    </source>
</evidence>
<evidence type="ECO:0000256" key="8">
    <source>
        <dbReference type="ARBA" id="ARBA00023034"/>
    </source>
</evidence>
<reference evidence="11 12" key="1">
    <citation type="journal article" date="2005" name="Science">
        <title>The genome of the basidiomycetous yeast and human pathogen Cryptococcus neoformans.</title>
        <authorList>
            <person name="Loftus B.J."/>
            <person name="Fung E."/>
            <person name="Roncaglia P."/>
            <person name="Rowley D."/>
            <person name="Amedeo P."/>
            <person name="Bruno D."/>
            <person name="Vamathevan J."/>
            <person name="Miranda M."/>
            <person name="Anderson I.J."/>
            <person name="Fraser J.A."/>
            <person name="Allen J.E."/>
            <person name="Bosdet I.E."/>
            <person name="Brent M.R."/>
            <person name="Chiu R."/>
            <person name="Doering T.L."/>
            <person name="Donlin M.J."/>
            <person name="D'Souza C.A."/>
            <person name="Fox D.S."/>
            <person name="Grinberg V."/>
            <person name="Fu J."/>
            <person name="Fukushima M."/>
            <person name="Haas B.J."/>
            <person name="Huang J.C."/>
            <person name="Janbon G."/>
            <person name="Jones S.J."/>
            <person name="Koo H.L."/>
            <person name="Krzywinski M.I."/>
            <person name="Kwon-Chung J.K."/>
            <person name="Lengeler K.B."/>
            <person name="Maiti R."/>
            <person name="Marra M.A."/>
            <person name="Marra R.E."/>
            <person name="Mathewson C.A."/>
            <person name="Mitchell T.G."/>
            <person name="Pertea M."/>
            <person name="Riggs F.R."/>
            <person name="Salzberg S.L."/>
            <person name="Schein J.E."/>
            <person name="Shvartsbeyn A."/>
            <person name="Shin H."/>
            <person name="Shumway M."/>
            <person name="Specht C.A."/>
            <person name="Suh B.B."/>
            <person name="Tenney A."/>
            <person name="Utterback T.R."/>
            <person name="Wickes B.L."/>
            <person name="Wortman J.R."/>
            <person name="Wye N.H."/>
            <person name="Kronstad J.W."/>
            <person name="Lodge J.K."/>
            <person name="Heitman J."/>
            <person name="Davis R.W."/>
            <person name="Fraser C.M."/>
            <person name="Hyman R.W."/>
        </authorList>
    </citation>
    <scope>NUCLEOTIDE SEQUENCE [LARGE SCALE GENOMIC DNA]</scope>
    <source>
        <strain evidence="12">JEC21 / ATCC MYA-565</strain>
    </source>
</reference>
<accession>Q5KHX5</accession>
<evidence type="ECO:0000256" key="9">
    <source>
        <dbReference type="ARBA" id="ARBA00023136"/>
    </source>
</evidence>
<feature type="compositionally biased region" description="Low complexity" evidence="10">
    <location>
        <begin position="181"/>
        <end position="217"/>
    </location>
</feature>
<dbReference type="eggNOG" id="KOG2287">
    <property type="taxonomic scope" value="Eukaryota"/>
</dbReference>
<dbReference type="EMBL" id="AE017344">
    <property type="protein sequence ID" value="AAW43133.2"/>
    <property type="molecule type" value="Genomic_DNA"/>
</dbReference>
<dbReference type="Proteomes" id="UP000002149">
    <property type="component" value="Chromosome 4"/>
</dbReference>
<dbReference type="VEuPathDB" id="FungiDB:CND04970"/>
<evidence type="ECO:0000256" key="3">
    <source>
        <dbReference type="ARBA" id="ARBA00022676"/>
    </source>
</evidence>
<dbReference type="PANTHER" id="PTHR11214:SF333">
    <property type="entry name" value="GLYCOSYLTRANSFERASE FAMILY 31 PROTEIN"/>
    <property type="match status" value="1"/>
</dbReference>
<dbReference type="InterPro" id="IPR002659">
    <property type="entry name" value="Glyco_trans_31"/>
</dbReference>
<dbReference type="CAZy" id="GT31">
    <property type="family name" value="Glycosyltransferase Family 31"/>
</dbReference>
<dbReference type="InParanoid" id="Q5KHX5"/>
<evidence type="ECO:0000256" key="10">
    <source>
        <dbReference type="SAM" id="MobiDB-lite"/>
    </source>
</evidence>
<evidence type="ECO:0000256" key="1">
    <source>
        <dbReference type="ARBA" id="ARBA00004323"/>
    </source>
</evidence>
<evidence type="ECO:0000256" key="4">
    <source>
        <dbReference type="ARBA" id="ARBA00022679"/>
    </source>
</evidence>
<keyword evidence="12" id="KW-1185">Reference proteome</keyword>
<evidence type="ECO:0000256" key="5">
    <source>
        <dbReference type="ARBA" id="ARBA00022692"/>
    </source>
</evidence>
<comment type="subcellular location">
    <subcellularLocation>
        <location evidence="1">Golgi apparatus membrane</location>
        <topology evidence="1">Single-pass type II membrane protein</topology>
    </subcellularLocation>
</comment>
<dbReference type="HOGENOM" id="CLU_347142_0_0_1"/>
<keyword evidence="9" id="KW-0472">Membrane</keyword>
<sequence length="864" mass="95583">MPFHAASNAPATSPPLPPVRHALSIKLPERSFSHSTSTDAYTPLTPTNENGHIGITRRRHSVSSPKSRAASLDHQPRLAPKNSTASDWRMNGWTKHGEPSSSPAPDVSEHETTPVAHPIDLTPPLLPAASSLHPLPRDPNNILPLSVASSPFVTPSVSRAPSPRPAPRVDSSAEQITVSTGIVPASSSAPGSSSSPRTSISTSSSRVWPAGRSASRSSAEDDDTGPYGSAAGPSYHPRSWFSRAAGSISPKINAPTAPRIMRLSSGRLTGTRRWGWIFEWLGVQSKPELPKRGGLSKRSDRERERLMGQGVRRRGDVKILGSKWLARVIAFIPTEPWSISLFLIFFAVFAITLTFTIKHILNPDKEALPWRQYCTTTYPSLYSLQYPSDQPHTKLTLSPLSPDHPAWPYKPHTSPLWTADMPQADLDAALEPVGVLLGVFTTDAGLERRHMIRQSYASHWRSRRKGTEGVRIKFVMGRPRKRYEKAVQLEMEAFNDILLLDIDENMNNGKTHAFFSWAAENASVPDWEYPSHPRSDSDYANSGTAIEAAQGGNLHAPVWRGEKKPQYVVKADEDSFIMLGELERRLRVVPRMKTYWGYLVKNKFMAGECYALSFDLVEYIAASPALKTLTKGKEDKLVAKWIGMHPQKEEIVWSTDRCWIYDHPKAGTVYSHGFLYPSTVEQVRVENQTGLSPLTLAQRGGPGAADAYSTVSKFGTAYRPLSTDMSAAEQVEALVEGSPLSRLNEDELSSSSRKVQQAFSPTESLRQKIDRLYSSRPTRIERFLGDEEERGGTVVVHYIKKAEWFVETMIAMLGTAEEQRVWHRGVGSGLGALERRKGRVPVSGNGQEGFDAGNRVRLKKEDGL</sequence>
<dbReference type="RefSeq" id="XP_024512726.1">
    <property type="nucleotide sequence ID" value="XM_024657083.1"/>
</dbReference>
<keyword evidence="5" id="KW-0812">Transmembrane</keyword>
<feature type="region of interest" description="Disordered" evidence="10">
    <location>
        <begin position="152"/>
        <end position="233"/>
    </location>
</feature>
<organism evidence="11 12">
    <name type="scientific">Cryptococcus deneoformans (strain JEC21 / ATCC MYA-565)</name>
    <name type="common">Cryptococcus neoformans var. neoformans serotype D</name>
    <dbReference type="NCBI Taxonomy" id="214684"/>
    <lineage>
        <taxon>Eukaryota</taxon>
        <taxon>Fungi</taxon>
        <taxon>Dikarya</taxon>
        <taxon>Basidiomycota</taxon>
        <taxon>Agaricomycotina</taxon>
        <taxon>Tremellomycetes</taxon>
        <taxon>Tremellales</taxon>
        <taxon>Cryptococcaceae</taxon>
        <taxon>Cryptococcus</taxon>
        <taxon>Cryptococcus neoformans species complex</taxon>
    </lineage>
</organism>
<dbReference type="GO" id="GO:0051072">
    <property type="term" value="P:4,6-pyruvylated galactose residue biosynthetic process"/>
    <property type="evidence" value="ECO:0000318"/>
    <property type="project" value="GO_Central"/>
</dbReference>
<keyword evidence="7" id="KW-1133">Transmembrane helix</keyword>
<dbReference type="GeneID" id="3257296"/>